<protein>
    <submittedName>
        <fullName evidence="2">Uncharacterized protein</fullName>
    </submittedName>
</protein>
<evidence type="ECO:0000313" key="3">
    <source>
        <dbReference type="Proteomes" id="UP000230273"/>
    </source>
</evidence>
<reference evidence="2 3" key="1">
    <citation type="submission" date="2017-09" db="EMBL/GenBank/DDBJ databases">
        <title>Depth-based differentiation of microbial function through sediment-hosted aquifers and enrichment of novel symbionts in the deep terrestrial subsurface.</title>
        <authorList>
            <person name="Probst A.J."/>
            <person name="Ladd B."/>
            <person name="Jarett J.K."/>
            <person name="Geller-Mcgrath D.E."/>
            <person name="Sieber C.M."/>
            <person name="Emerson J.B."/>
            <person name="Anantharaman K."/>
            <person name="Thomas B.C."/>
            <person name="Malmstrom R."/>
            <person name="Stieglmeier M."/>
            <person name="Klingl A."/>
            <person name="Woyke T."/>
            <person name="Ryan C.M."/>
            <person name="Banfield J.F."/>
        </authorList>
    </citation>
    <scope>NUCLEOTIDE SEQUENCE [LARGE SCALE GENOMIC DNA]</scope>
    <source>
        <strain evidence="2">CG23_combo_of_CG06-09_8_20_14_all_38_19</strain>
    </source>
</reference>
<gene>
    <name evidence="2" type="ORF">COX36_02625</name>
</gene>
<organism evidence="2 3">
    <name type="scientific">Candidatus Nealsonbacteria bacterium CG23_combo_of_CG06-09_8_20_14_all_38_19</name>
    <dbReference type="NCBI Taxonomy" id="1974721"/>
    <lineage>
        <taxon>Bacteria</taxon>
        <taxon>Candidatus Nealsoniibacteriota</taxon>
    </lineage>
</organism>
<dbReference type="EMBL" id="PCRP01000043">
    <property type="protein sequence ID" value="PIP23566.1"/>
    <property type="molecule type" value="Genomic_DNA"/>
</dbReference>
<comment type="caution">
    <text evidence="2">The sequence shown here is derived from an EMBL/GenBank/DDBJ whole genome shotgun (WGS) entry which is preliminary data.</text>
</comment>
<sequence length="77" mass="8675">MSVSKKQGSEKRSFSGSYFERSEKQGSARRAGSYIPIVAKAVAFGDRLTWFLRKKNSPFRIFNGVGRKAAYFLTGFN</sequence>
<dbReference type="AlphaFoldDB" id="A0A2G9YWD0"/>
<accession>A0A2G9YWD0</accession>
<evidence type="ECO:0000256" key="1">
    <source>
        <dbReference type="SAM" id="MobiDB-lite"/>
    </source>
</evidence>
<feature type="region of interest" description="Disordered" evidence="1">
    <location>
        <begin position="1"/>
        <end position="30"/>
    </location>
</feature>
<proteinExistence type="predicted"/>
<dbReference type="Proteomes" id="UP000230273">
    <property type="component" value="Unassembled WGS sequence"/>
</dbReference>
<evidence type="ECO:0000313" key="2">
    <source>
        <dbReference type="EMBL" id="PIP23566.1"/>
    </source>
</evidence>
<name>A0A2G9YWD0_9BACT</name>